<comment type="function">
    <text evidence="1">May be specifically involved in the processing, transport, and/or maturation of the MADH beta-subunit.</text>
</comment>
<feature type="transmembrane region" description="Helical" evidence="8">
    <location>
        <begin position="43"/>
        <end position="63"/>
    </location>
</feature>
<dbReference type="GO" id="GO:0030416">
    <property type="term" value="P:methylamine metabolic process"/>
    <property type="evidence" value="ECO:0007669"/>
    <property type="project" value="InterPro"/>
</dbReference>
<reference evidence="10" key="1">
    <citation type="submission" date="2017-10" db="EMBL/GenBank/DDBJ databases">
        <title>Massilia psychrophilum sp. nov., a novel purple-pigmented bacterium isolated from Tianshan glacier, Xinjiang Municipality, China.</title>
        <authorList>
            <person name="Wang H."/>
        </authorList>
    </citation>
    <scope>NUCLEOTIDE SEQUENCE [LARGE SCALE GENOMIC DNA]</scope>
    <source>
        <strain evidence="10">B2</strain>
    </source>
</reference>
<evidence type="ECO:0000256" key="7">
    <source>
        <dbReference type="ARBA" id="ARBA00023136"/>
    </source>
</evidence>
<evidence type="ECO:0000256" key="8">
    <source>
        <dbReference type="SAM" id="Phobius"/>
    </source>
</evidence>
<feature type="domain" description="Methylamine utilisation protein MauE" evidence="9">
    <location>
        <begin position="2"/>
        <end position="129"/>
    </location>
</feature>
<dbReference type="KEGG" id="mass:CR152_29810"/>
<dbReference type="SUPFAM" id="SSF52833">
    <property type="entry name" value="Thioredoxin-like"/>
    <property type="match status" value="1"/>
</dbReference>
<evidence type="ECO:0000256" key="2">
    <source>
        <dbReference type="ARBA" id="ARBA00004141"/>
    </source>
</evidence>
<accession>A0A2D2DTD4</accession>
<dbReference type="GO" id="GO:0016020">
    <property type="term" value="C:membrane"/>
    <property type="evidence" value="ECO:0007669"/>
    <property type="project" value="UniProtKB-SubCell"/>
</dbReference>
<dbReference type="OrthoDB" id="462848at2"/>
<keyword evidence="7 8" id="KW-0472">Membrane</keyword>
<evidence type="ECO:0000256" key="6">
    <source>
        <dbReference type="ARBA" id="ARBA00022989"/>
    </source>
</evidence>
<feature type="transmembrane region" description="Helical" evidence="8">
    <location>
        <begin position="150"/>
        <end position="170"/>
    </location>
</feature>
<keyword evidence="6 8" id="KW-1133">Transmembrane helix</keyword>
<organism evidence="10 11">
    <name type="scientific">Massilia violaceinigra</name>
    <dbReference type="NCBI Taxonomy" id="2045208"/>
    <lineage>
        <taxon>Bacteria</taxon>
        <taxon>Pseudomonadati</taxon>
        <taxon>Pseudomonadota</taxon>
        <taxon>Betaproteobacteria</taxon>
        <taxon>Burkholderiales</taxon>
        <taxon>Oxalobacteraceae</taxon>
        <taxon>Telluria group</taxon>
        <taxon>Massilia</taxon>
    </lineage>
</organism>
<dbReference type="AlphaFoldDB" id="A0A2D2DTD4"/>
<evidence type="ECO:0000256" key="1">
    <source>
        <dbReference type="ARBA" id="ARBA00003475"/>
    </source>
</evidence>
<sequence>MGILFVVCGIAVVLVLTLAGVSKFGRAPETASAMREFGVPARWADWAAPVLPAAELGIAICLLTPGVARAGALAATVFMALVTMLVTAALLQNKHPSCNCFGQVRAAPVSWGVALRSLLLTLCAAYLLWTGRAQLDQGLLAETSKLAATLGAAVLASLAVACIFLLQGWLSLNLVRQQGRLLLKIDNLEQRLAAAGIPEHQSAPLTGPLPGSAAPAFSAVTLAGAPVASNTLFGHGTPSLLLFVSADCAPCKDLLTDLLAWRGAHHPHDRLVTVTSGTPQANRDKLGGLIGADALLQEEREINALFRVVATPSALLLAADGSIAAPIAIGKDQIMALVQGTRARDGAGLHGRHIAYS</sequence>
<dbReference type="InterPro" id="IPR036249">
    <property type="entry name" value="Thioredoxin-like_sf"/>
</dbReference>
<evidence type="ECO:0000313" key="11">
    <source>
        <dbReference type="Proteomes" id="UP000229897"/>
    </source>
</evidence>
<evidence type="ECO:0000259" key="9">
    <source>
        <dbReference type="Pfam" id="PF07291"/>
    </source>
</evidence>
<comment type="pathway">
    <text evidence="3">One-carbon metabolism; methylamine degradation.</text>
</comment>
<keyword evidence="5 8" id="KW-0812">Transmembrane</keyword>
<dbReference type="Gene3D" id="3.40.30.10">
    <property type="entry name" value="Glutaredoxin"/>
    <property type="match status" value="1"/>
</dbReference>
<dbReference type="InterPro" id="IPR009908">
    <property type="entry name" value="Methylamine_util_MauE"/>
</dbReference>
<evidence type="ECO:0000256" key="5">
    <source>
        <dbReference type="ARBA" id="ARBA00022692"/>
    </source>
</evidence>
<comment type="subcellular location">
    <subcellularLocation>
        <location evidence="2">Membrane</location>
        <topology evidence="2">Multi-pass membrane protein</topology>
    </subcellularLocation>
</comment>
<proteinExistence type="predicted"/>
<keyword evidence="11" id="KW-1185">Reference proteome</keyword>
<gene>
    <name evidence="10" type="ORF">CR152_29810</name>
</gene>
<evidence type="ECO:0000256" key="4">
    <source>
        <dbReference type="ARBA" id="ARBA00019078"/>
    </source>
</evidence>
<evidence type="ECO:0000313" key="10">
    <source>
        <dbReference type="EMBL" id="ATQ78240.1"/>
    </source>
</evidence>
<dbReference type="RefSeq" id="WP_099881077.1">
    <property type="nucleotide sequence ID" value="NZ_CP024608.1"/>
</dbReference>
<protein>
    <recommendedName>
        <fullName evidence="4">Methylamine utilization protein MauE</fullName>
    </recommendedName>
</protein>
<name>A0A2D2DTD4_9BURK</name>
<dbReference type="Pfam" id="PF07291">
    <property type="entry name" value="MauE"/>
    <property type="match status" value="1"/>
</dbReference>
<evidence type="ECO:0000256" key="3">
    <source>
        <dbReference type="ARBA" id="ARBA00004856"/>
    </source>
</evidence>
<feature type="transmembrane region" description="Helical" evidence="8">
    <location>
        <begin position="111"/>
        <end position="129"/>
    </location>
</feature>
<dbReference type="EMBL" id="CP024608">
    <property type="protein sequence ID" value="ATQ78240.1"/>
    <property type="molecule type" value="Genomic_DNA"/>
</dbReference>
<dbReference type="Proteomes" id="UP000229897">
    <property type="component" value="Chromosome"/>
</dbReference>
<feature type="transmembrane region" description="Helical" evidence="8">
    <location>
        <begin position="70"/>
        <end position="91"/>
    </location>
</feature>